<comment type="caution">
    <text evidence="1">The sequence shown here is derived from an EMBL/GenBank/DDBJ whole genome shotgun (WGS) entry which is preliminary data.</text>
</comment>
<organism evidence="1 2">
    <name type="scientific">Schizothecium vesticola</name>
    <dbReference type="NCBI Taxonomy" id="314040"/>
    <lineage>
        <taxon>Eukaryota</taxon>
        <taxon>Fungi</taxon>
        <taxon>Dikarya</taxon>
        <taxon>Ascomycota</taxon>
        <taxon>Pezizomycotina</taxon>
        <taxon>Sordariomycetes</taxon>
        <taxon>Sordariomycetidae</taxon>
        <taxon>Sordariales</taxon>
        <taxon>Schizotheciaceae</taxon>
        <taxon>Schizothecium</taxon>
    </lineage>
</organism>
<keyword evidence="2" id="KW-1185">Reference proteome</keyword>
<dbReference type="PANTHER" id="PTHR42345:SF2">
    <property type="entry name" value="HELICASE-LIKE PROTEIN"/>
    <property type="match status" value="1"/>
</dbReference>
<gene>
    <name evidence="1" type="ORF">B0T18DRAFT_323323</name>
</gene>
<accession>A0AA40F1J2</accession>
<protein>
    <recommendedName>
        <fullName evidence="3">Helicase-like protein</fullName>
    </recommendedName>
</protein>
<sequence>MATLSDSEIEKLFSGAPQYFARSEGHYTGAPHPSVAFPWDEKLEIRDLTDHTQIEDKAWGCVTAWPHITRDIQGDRSAAKKALEEKRRAHFYPRCRERPSMLSMAGLEKGSVGYQAALELGVADALQEEQWGFENLGIRTPAVLEQRQRMMTSKDGLRHMEESLILEQLIKNGRRYSENHPRERRVSSELYNELFLQILHPPTKVLDHRDPYSLSVQISALVKVLAAPNMWIDFSHVEWRIRLGQLLWGNTTEDEVDDGRSAMSHDSTTDVHEERYWLLIQILLSCELLVRLDAITEGEELGIESIKPSEILRFEKDANKSVKWSLHLARAWLENIEVVKTELAEPSPEEKPSGWLATLTKRMSLSHGSQKGEHHREPHYVIKGKQVQRQIDGLTHFAKQLRWPDFDYARRIADNCRGVTEGTPLATPLATPGSRHSHNSSYFAGAASKTGVHPKRVVSRRRKISAALHPSGWLSKSYVSGLMLPGEGLCHFLMATLLENDEDAMAKLGPMANLCGGFVYSGKSFWSTSCIVGRVLAAGKGSAECMGWISSDILPQGLGDGWLNVEVDETADDAHHVDKKARIWAKHSVEKESRVLGDADPTSVLPADFIIPYENIYRDKTPPNMWIELKSLNMVAPVDSVASTPLGTNGVTPSSDASRPQDILNYTASLAFTVALEDTGEEKEYVFTVAKDINFLTAHPCVPSQHVRILKSPSSPTIQQVDLSGNHGALGKNASTVGHPLHKYYTYTALHLSELLAKQDFSLEALLSNYSSAYRPSFTPASDSAVKVLVVDCITGFLSLPQEHEIPLSPVLSRTDSAASAFFSPIRELSSSSYADRALAGAMESASKKMHSETRRRQFGSDMEILARAFCATKGWNALISRRRRGCLSCAIREAGALGWKVIIRVD</sequence>
<evidence type="ECO:0008006" key="3">
    <source>
        <dbReference type="Google" id="ProtNLM"/>
    </source>
</evidence>
<name>A0AA40F1J2_9PEZI</name>
<reference evidence="1" key="1">
    <citation type="submission" date="2023-06" db="EMBL/GenBank/DDBJ databases">
        <title>Genome-scale phylogeny and comparative genomics of the fungal order Sordariales.</title>
        <authorList>
            <consortium name="Lawrence Berkeley National Laboratory"/>
            <person name="Hensen N."/>
            <person name="Bonometti L."/>
            <person name="Westerberg I."/>
            <person name="Brannstrom I.O."/>
            <person name="Guillou S."/>
            <person name="Cros-Aarteil S."/>
            <person name="Calhoun S."/>
            <person name="Haridas S."/>
            <person name="Kuo A."/>
            <person name="Mondo S."/>
            <person name="Pangilinan J."/>
            <person name="Riley R."/>
            <person name="LaButti K."/>
            <person name="Andreopoulos B."/>
            <person name="Lipzen A."/>
            <person name="Chen C."/>
            <person name="Yanf M."/>
            <person name="Daum C."/>
            <person name="Ng V."/>
            <person name="Clum A."/>
            <person name="Steindorff A."/>
            <person name="Ohm R."/>
            <person name="Martin F."/>
            <person name="Silar P."/>
            <person name="Natvig D."/>
            <person name="Lalanne C."/>
            <person name="Gautier V."/>
            <person name="Ament-velasquez S.L."/>
            <person name="Kruys A."/>
            <person name="Hutchinson M.I."/>
            <person name="Powell A.J."/>
            <person name="Barry K."/>
            <person name="Miller A.N."/>
            <person name="Grigoriev I.V."/>
            <person name="Debuchy R."/>
            <person name="Gladieux P."/>
            <person name="Thoren M.H."/>
            <person name="Johannesson H."/>
        </authorList>
    </citation>
    <scope>NUCLEOTIDE SEQUENCE</scope>
    <source>
        <strain evidence="1">SMH3187-1</strain>
    </source>
</reference>
<dbReference type="EMBL" id="JAUKUD010000003">
    <property type="protein sequence ID" value="KAK0749517.1"/>
    <property type="molecule type" value="Genomic_DNA"/>
</dbReference>
<evidence type="ECO:0000313" key="2">
    <source>
        <dbReference type="Proteomes" id="UP001172155"/>
    </source>
</evidence>
<evidence type="ECO:0000313" key="1">
    <source>
        <dbReference type="EMBL" id="KAK0749517.1"/>
    </source>
</evidence>
<dbReference type="PANTHER" id="PTHR42345">
    <property type="entry name" value="TPR_REGION DOMAIN-CONTAINING PROTEIN"/>
    <property type="match status" value="1"/>
</dbReference>
<dbReference type="Proteomes" id="UP001172155">
    <property type="component" value="Unassembled WGS sequence"/>
</dbReference>
<proteinExistence type="predicted"/>
<dbReference type="AlphaFoldDB" id="A0AA40F1J2"/>